<evidence type="ECO:0000256" key="4">
    <source>
        <dbReference type="ARBA" id="ARBA00022840"/>
    </source>
</evidence>
<evidence type="ECO:0000256" key="5">
    <source>
        <dbReference type="ARBA" id="ARBA00023251"/>
    </source>
</evidence>
<dbReference type="CDD" id="cd03230">
    <property type="entry name" value="ABC_DR_subfamily_A"/>
    <property type="match status" value="1"/>
</dbReference>
<dbReference type="SUPFAM" id="SSF52540">
    <property type="entry name" value="P-loop containing nucleoside triphosphate hydrolases"/>
    <property type="match status" value="1"/>
</dbReference>
<sequence>MAATFSSREAAPDLVRPRSVAVEVTGLVKAYGGHKAVDGVSLTARAGEVTAVLGPNGAGKTSTIECLEGLRRPDDGALRVLGLDPQRDGAALRPRVGVMLQGGGGLPAAARAGDVLSLIAAMHENPHEPGVLLERLGLTGSARTPVRRLSGGERQRLALAAALVGRPDVVFLDEPTAGLDPQSRVTVWELVAGLRAAGVAVVLTTHLLDEAEKLADHVVLISGGTVVASGSAAALTATEGHVVRFNAPAALPAAALAARLPAAVTVTEPQPGQYLVRGTAECPLTAADVATVTAWCAELGVMPEGLNLGRRSLEDVFFELAGTGVGTEVDRA</sequence>
<evidence type="ECO:0000256" key="2">
    <source>
        <dbReference type="ARBA" id="ARBA00022448"/>
    </source>
</evidence>
<dbReference type="PROSITE" id="PS00211">
    <property type="entry name" value="ABC_TRANSPORTER_1"/>
    <property type="match status" value="1"/>
</dbReference>
<reference evidence="7 8" key="1">
    <citation type="submission" date="2024-10" db="EMBL/GenBank/DDBJ databases">
        <title>The Natural Products Discovery Center: Release of the First 8490 Sequenced Strains for Exploring Actinobacteria Biosynthetic Diversity.</title>
        <authorList>
            <person name="Kalkreuter E."/>
            <person name="Kautsar S.A."/>
            <person name="Yang D."/>
            <person name="Bader C.D."/>
            <person name="Teijaro C.N."/>
            <person name="Fluegel L."/>
            <person name="Davis C.M."/>
            <person name="Simpson J.R."/>
            <person name="Lauterbach L."/>
            <person name="Steele A.D."/>
            <person name="Gui C."/>
            <person name="Meng S."/>
            <person name="Li G."/>
            <person name="Viehrig K."/>
            <person name="Ye F."/>
            <person name="Su P."/>
            <person name="Kiefer A.F."/>
            <person name="Nichols A."/>
            <person name="Cepeda A.J."/>
            <person name="Yan W."/>
            <person name="Fan B."/>
            <person name="Jiang Y."/>
            <person name="Adhikari A."/>
            <person name="Zheng C.-J."/>
            <person name="Schuster L."/>
            <person name="Cowan T.M."/>
            <person name="Smanski M.J."/>
            <person name="Chevrette M.G."/>
            <person name="De Carvalho L.P.S."/>
            <person name="Shen B."/>
        </authorList>
    </citation>
    <scope>NUCLEOTIDE SEQUENCE [LARGE SCALE GENOMIC DNA]</scope>
    <source>
        <strain evidence="7 8">NPDC049639</strain>
    </source>
</reference>
<keyword evidence="4 7" id="KW-0067">ATP-binding</keyword>
<name>A0ABW8ARH9_9ACTN</name>
<keyword evidence="5" id="KW-0046">Antibiotic resistance</keyword>
<dbReference type="InterPro" id="IPR003593">
    <property type="entry name" value="AAA+_ATPase"/>
</dbReference>
<dbReference type="InterPro" id="IPR050763">
    <property type="entry name" value="ABC_transporter_ATP-binding"/>
</dbReference>
<proteinExistence type="predicted"/>
<dbReference type="InterPro" id="IPR027417">
    <property type="entry name" value="P-loop_NTPase"/>
</dbReference>
<keyword evidence="3" id="KW-0547">Nucleotide-binding</keyword>
<feature type="domain" description="AAA+ ATPase" evidence="6">
    <location>
        <begin position="46"/>
        <end position="225"/>
    </location>
</feature>
<dbReference type="PANTHER" id="PTHR42711">
    <property type="entry name" value="ABC TRANSPORTER ATP-BINDING PROTEIN"/>
    <property type="match status" value="1"/>
</dbReference>
<dbReference type="PANTHER" id="PTHR42711:SF16">
    <property type="entry name" value="ABC TRANSPORTER ATP-BINDING PROTEIN"/>
    <property type="match status" value="1"/>
</dbReference>
<accession>A0ABW8ARH9</accession>
<dbReference type="InterPro" id="IPR003439">
    <property type="entry name" value="ABC_transporter-like_ATP-bd"/>
</dbReference>
<evidence type="ECO:0000256" key="3">
    <source>
        <dbReference type="ARBA" id="ARBA00022741"/>
    </source>
</evidence>
<dbReference type="EMBL" id="JBITLV010000006">
    <property type="protein sequence ID" value="MFI7589005.1"/>
    <property type="molecule type" value="Genomic_DNA"/>
</dbReference>
<dbReference type="SMART" id="SM00382">
    <property type="entry name" value="AAA"/>
    <property type="match status" value="1"/>
</dbReference>
<comment type="caution">
    <text evidence="7">The sequence shown here is derived from an EMBL/GenBank/DDBJ whole genome shotgun (WGS) entry which is preliminary data.</text>
</comment>
<dbReference type="Pfam" id="PF00005">
    <property type="entry name" value="ABC_tran"/>
    <property type="match status" value="1"/>
</dbReference>
<dbReference type="Gene3D" id="3.40.50.300">
    <property type="entry name" value="P-loop containing nucleotide triphosphate hydrolases"/>
    <property type="match status" value="1"/>
</dbReference>
<organism evidence="7 8">
    <name type="scientific">Spongisporangium articulatum</name>
    <dbReference type="NCBI Taxonomy" id="3362603"/>
    <lineage>
        <taxon>Bacteria</taxon>
        <taxon>Bacillati</taxon>
        <taxon>Actinomycetota</taxon>
        <taxon>Actinomycetes</taxon>
        <taxon>Kineosporiales</taxon>
        <taxon>Kineosporiaceae</taxon>
        <taxon>Spongisporangium</taxon>
    </lineage>
</organism>
<dbReference type="GO" id="GO:0005524">
    <property type="term" value="F:ATP binding"/>
    <property type="evidence" value="ECO:0007669"/>
    <property type="project" value="UniProtKB-KW"/>
</dbReference>
<evidence type="ECO:0000313" key="7">
    <source>
        <dbReference type="EMBL" id="MFI7589005.1"/>
    </source>
</evidence>
<dbReference type="RefSeq" id="WP_398283270.1">
    <property type="nucleotide sequence ID" value="NZ_JBITLV010000006.1"/>
</dbReference>
<evidence type="ECO:0000259" key="6">
    <source>
        <dbReference type="SMART" id="SM00382"/>
    </source>
</evidence>
<gene>
    <name evidence="7" type="ORF">ACIB24_18230</name>
</gene>
<evidence type="ECO:0000313" key="8">
    <source>
        <dbReference type="Proteomes" id="UP001612915"/>
    </source>
</evidence>
<protein>
    <submittedName>
        <fullName evidence="7">ABC transporter ATP-binding protein</fullName>
    </submittedName>
</protein>
<keyword evidence="8" id="KW-1185">Reference proteome</keyword>
<dbReference type="InterPro" id="IPR017871">
    <property type="entry name" value="ABC_transporter-like_CS"/>
</dbReference>
<comment type="subcellular location">
    <subcellularLocation>
        <location evidence="1">Cell membrane</location>
        <topology evidence="1">Peripheral membrane protein</topology>
    </subcellularLocation>
</comment>
<dbReference type="Proteomes" id="UP001612915">
    <property type="component" value="Unassembled WGS sequence"/>
</dbReference>
<keyword evidence="2" id="KW-0813">Transport</keyword>
<evidence type="ECO:0000256" key="1">
    <source>
        <dbReference type="ARBA" id="ARBA00004202"/>
    </source>
</evidence>